<comment type="caution">
    <text evidence="1">The sequence shown here is derived from an EMBL/GenBank/DDBJ whole genome shotgun (WGS) entry which is preliminary data.</text>
</comment>
<evidence type="ECO:0008006" key="3">
    <source>
        <dbReference type="Google" id="ProtNLM"/>
    </source>
</evidence>
<dbReference type="EMBL" id="JAUSQM010000001">
    <property type="protein sequence ID" value="MDP9821579.1"/>
    <property type="molecule type" value="Genomic_DNA"/>
</dbReference>
<dbReference type="InterPro" id="IPR036388">
    <property type="entry name" value="WH-like_DNA-bd_sf"/>
</dbReference>
<evidence type="ECO:0000313" key="2">
    <source>
        <dbReference type="Proteomes" id="UP001240447"/>
    </source>
</evidence>
<dbReference type="SUPFAM" id="SSF46894">
    <property type="entry name" value="C-terminal effector domain of the bipartite response regulators"/>
    <property type="match status" value="1"/>
</dbReference>
<proteinExistence type="predicted"/>
<gene>
    <name evidence="1" type="ORF">J2S59_001388</name>
</gene>
<reference evidence="1 2" key="1">
    <citation type="submission" date="2023-07" db="EMBL/GenBank/DDBJ databases">
        <title>Sequencing the genomes of 1000 actinobacteria strains.</title>
        <authorList>
            <person name="Klenk H.-P."/>
        </authorList>
    </citation>
    <scope>NUCLEOTIDE SEQUENCE [LARGE SCALE GENOMIC DNA]</scope>
    <source>
        <strain evidence="1 2">GD13</strain>
    </source>
</reference>
<keyword evidence="2" id="KW-1185">Reference proteome</keyword>
<accession>A0ABT9NMZ6</accession>
<organism evidence="1 2">
    <name type="scientific">Nocardioides massiliensis</name>
    <dbReference type="NCBI Taxonomy" id="1325935"/>
    <lineage>
        <taxon>Bacteria</taxon>
        <taxon>Bacillati</taxon>
        <taxon>Actinomycetota</taxon>
        <taxon>Actinomycetes</taxon>
        <taxon>Propionibacteriales</taxon>
        <taxon>Nocardioidaceae</taxon>
        <taxon>Nocardioides</taxon>
    </lineage>
</organism>
<dbReference type="InterPro" id="IPR016032">
    <property type="entry name" value="Sig_transdc_resp-reg_C-effctor"/>
</dbReference>
<dbReference type="Proteomes" id="UP001240447">
    <property type="component" value="Unassembled WGS sequence"/>
</dbReference>
<dbReference type="RefSeq" id="WP_068124645.1">
    <property type="nucleotide sequence ID" value="NZ_CCXJ01000765.2"/>
</dbReference>
<protein>
    <recommendedName>
        <fullName evidence="3">HTH luxR-type domain-containing protein</fullName>
    </recommendedName>
</protein>
<evidence type="ECO:0000313" key="1">
    <source>
        <dbReference type="EMBL" id="MDP9821579.1"/>
    </source>
</evidence>
<name>A0ABT9NMZ6_9ACTN</name>
<sequence>MPDARTLARRARTTPAPTAHPLAVLGFDAATEQLYRQVLRYSGMRVAEMASLVERTPEGLEHDLTPLLAVGLVRIVRNRITAAMPQVVLNRLISEEARRLATVGEQLEQLRAMVPQLQAEHFDSVGTSTRPVVGEVVPAADLPGLHRALIEHGSGTLRWLRPMPAYDEGQAGAATGDEVDATVDAAVLDALKAGRRSQALYPARALQVAAEELRARAGHGEEIRVAAEVPIRLEVLGSSGVVLDAETEDGDPARLVVRHDQVVAIAELAFAGLWERALPIPGLEAHRDRRARERTLLLEQLAAGAKDEQIARVLGWGLRTVRRRVAELMEELGVETRFQAGMEAVRRGWL</sequence>
<dbReference type="Gene3D" id="1.10.10.10">
    <property type="entry name" value="Winged helix-like DNA-binding domain superfamily/Winged helix DNA-binding domain"/>
    <property type="match status" value="1"/>
</dbReference>